<feature type="compositionally biased region" description="Basic and acidic residues" evidence="1">
    <location>
        <begin position="1068"/>
        <end position="1077"/>
    </location>
</feature>
<evidence type="ECO:0000313" key="3">
    <source>
        <dbReference type="Proteomes" id="UP000007635"/>
    </source>
</evidence>
<feature type="compositionally biased region" description="Basic and acidic residues" evidence="1">
    <location>
        <begin position="1165"/>
        <end position="1174"/>
    </location>
</feature>
<feature type="compositionally biased region" description="Polar residues" evidence="1">
    <location>
        <begin position="549"/>
        <end position="563"/>
    </location>
</feature>
<feature type="region of interest" description="Disordered" evidence="1">
    <location>
        <begin position="119"/>
        <end position="207"/>
    </location>
</feature>
<protein>
    <submittedName>
        <fullName evidence="2">Uncharacterized protein</fullName>
    </submittedName>
</protein>
<feature type="compositionally biased region" description="Low complexity" evidence="1">
    <location>
        <begin position="1145"/>
        <end position="1155"/>
    </location>
</feature>
<feature type="region of interest" description="Disordered" evidence="1">
    <location>
        <begin position="1051"/>
        <end position="1087"/>
    </location>
</feature>
<dbReference type="RefSeq" id="XP_040028207.1">
    <property type="nucleotide sequence ID" value="XM_040172273.1"/>
</dbReference>
<dbReference type="GeneID" id="120816568"/>
<feature type="region of interest" description="Disordered" evidence="1">
    <location>
        <begin position="300"/>
        <end position="341"/>
    </location>
</feature>
<feature type="compositionally biased region" description="Basic and acidic residues" evidence="1">
    <location>
        <begin position="848"/>
        <end position="857"/>
    </location>
</feature>
<dbReference type="PANTHER" id="PTHR21510:SF16">
    <property type="entry name" value="PROTEIN AKNAD1"/>
    <property type="match status" value="1"/>
</dbReference>
<organism evidence="2 3">
    <name type="scientific">Gasterosteus aculeatus aculeatus</name>
    <name type="common">three-spined stickleback</name>
    <dbReference type="NCBI Taxonomy" id="481459"/>
    <lineage>
        <taxon>Eukaryota</taxon>
        <taxon>Metazoa</taxon>
        <taxon>Chordata</taxon>
        <taxon>Craniata</taxon>
        <taxon>Vertebrata</taxon>
        <taxon>Euteleostomi</taxon>
        <taxon>Actinopterygii</taxon>
        <taxon>Neopterygii</taxon>
        <taxon>Teleostei</taxon>
        <taxon>Neoteleostei</taxon>
        <taxon>Acanthomorphata</taxon>
        <taxon>Eupercaria</taxon>
        <taxon>Perciformes</taxon>
        <taxon>Cottioidei</taxon>
        <taxon>Gasterosteales</taxon>
        <taxon>Gasterosteidae</taxon>
        <taxon>Gasterosteus</taxon>
    </lineage>
</organism>
<evidence type="ECO:0000256" key="1">
    <source>
        <dbReference type="SAM" id="MobiDB-lite"/>
    </source>
</evidence>
<feature type="region of interest" description="Disordered" evidence="1">
    <location>
        <begin position="846"/>
        <end position="915"/>
    </location>
</feature>
<evidence type="ECO:0000313" key="2">
    <source>
        <dbReference type="Ensembl" id="ENSGACP00000067026.1"/>
    </source>
</evidence>
<dbReference type="Ensembl" id="ENSGACT00000079899.1">
    <property type="protein sequence ID" value="ENSGACP00000067026.1"/>
    <property type="gene ID" value="ENSGACG00000025097.1"/>
</dbReference>
<reference evidence="2" key="2">
    <citation type="submission" date="2025-08" db="UniProtKB">
        <authorList>
            <consortium name="Ensembl"/>
        </authorList>
    </citation>
    <scope>IDENTIFICATION</scope>
</reference>
<feature type="region of interest" description="Disordered" evidence="1">
    <location>
        <begin position="24"/>
        <end position="50"/>
    </location>
</feature>
<sequence length="1331" mass="145592">MRDDVTIKSKACGTDALNTDAGVKKNRIRTQSEDEASMEGDAEDSDEECRVEDGPTVLWEKCIQQSIFVDLSEDESLHLSDLENSLAFRVSPTESAASEPSIHLSGSAALSALGDASSASSIVNSGQSDSVVESRTKSSMLHVSAQRPNTTQDETPLKHEESGQHTSDEDQEDLPFDGDLGSAHFNQTANSEGDMSADVTGMPECKTRGKDDVVKRLVSAERYAERPAASTQADANTNLFVDASKPREVSRWCPRPSGIDLLLLRHFSQEELLQPCRLIEAETLPEVSLLESADDSVFSRAPTRNSITMNSHPSDSPPCNSEMNQRSDRTDGKSASEISSLQDEAREIPAVCTAAADSIISGSASIRSEQCSRDASASCEEQQEKVDEQALNFPLVRTRSFSEMKYGQGQVHYRLPDFSKVSPKVKIPKIPNGPARSVPLSPRTTHRAQSSPGVLEVINRVLEDSAQPSVKPYVFKDEDKRSAPALVHHLQAEYDKLLTKYAEAENRIDQMRIGNNGDDDQDNLVEGSHLGPVARHLPPSENVGEKQETTPQSNNQVMNSTPCSRPEEGPTDGERMTTELKDIISQFTQKVEEFKLSVSIMSVSTAEQQVMLRSILEAQDQLEREYISRKEEHRALEMQSYLGLSRKTGIFDPNRLVEGDIFRIGMQLEDIKEMIERNVCEQISPPHSSSTPTPMKEMLQMKPCPLPMPTSSPPPSLHEGPSAVFFTVGNKTEAQKDDEKEARVEAIEVHGDEAVQQSSDLITTDSFLESTGRSYGHSRSSPGSLEGEDERISVSTELTHPSSILANLSGSSLSSRERTRGSVLDPLGECQAGECVSLAVEVSTSAEAPRDSGRHFLLDPPLNTSSVSQRIVSPETDSGFGSSYLNQSPSGPFQPMLTDSGPPQNVGLSSSDSEGSFSNLRTAIHSASLSSQRWASPHPSVQTQSCGVAAAVERWVESTAKEPSVRLQAPERSPPAQIHHPVSDPVLITAMDERGSPQYSCSCNSEQVCVFTCAFSEAILALQSEVSRLKKDLEEGLVQLPHLAHKMDFLTSKYRENRQERKSKKTHHGEDYSDCKPSHNVSHLSSSQMRIDDWISSDMDKGTDSSDTAGSEIMLEIPSSPVENIRGSVDPAPEFQYKHHEALRSNRSAGNGSSGLTRSILKGGKASDQRPKTAVDSFYSKERWSPLTSPSLQTPLLQVAYGSSSSLPASYNVKEPSLRPTSHRRKRSTQSDTALLPSNVYFQRTPSPASLPSKAGSGSGRRRGTTEVEMNRTLDQAIEVARSMKRTTALMAKRLSADLAEAHCHGRVHSVQPQGGRKHHYNKQTTDQFTL</sequence>
<feature type="region of interest" description="Disordered" evidence="1">
    <location>
        <begin position="1205"/>
        <end position="1266"/>
    </location>
</feature>
<dbReference type="Proteomes" id="UP000007635">
    <property type="component" value="Chromosome III"/>
</dbReference>
<feature type="compositionally biased region" description="Basic and acidic residues" evidence="1">
    <location>
        <begin position="565"/>
        <end position="574"/>
    </location>
</feature>
<feature type="compositionally biased region" description="Basic and acidic residues" evidence="1">
    <location>
        <begin position="1051"/>
        <end position="1060"/>
    </location>
</feature>
<feature type="compositionally biased region" description="Acidic residues" evidence="1">
    <location>
        <begin position="33"/>
        <end position="50"/>
    </location>
</feature>
<feature type="compositionally biased region" description="Polar residues" evidence="1">
    <location>
        <begin position="122"/>
        <end position="154"/>
    </location>
</feature>
<proteinExistence type="predicted"/>
<dbReference type="InterPro" id="IPR052655">
    <property type="entry name" value="AKNA_Centrosome-Trans_reg"/>
</dbReference>
<feature type="compositionally biased region" description="Polar residues" evidence="1">
    <location>
        <begin position="302"/>
        <end position="324"/>
    </location>
</feature>
<feature type="compositionally biased region" description="Basic and acidic residues" evidence="1">
    <location>
        <begin position="155"/>
        <end position="168"/>
    </location>
</feature>
<feature type="compositionally biased region" description="Polar residues" evidence="1">
    <location>
        <begin position="862"/>
        <end position="891"/>
    </location>
</feature>
<reference evidence="2 3" key="1">
    <citation type="journal article" date="2021" name="G3 (Bethesda)">
        <title>Improved contiguity of the threespine stickleback genome using long-read sequencing.</title>
        <authorList>
            <person name="Nath S."/>
            <person name="Shaw D.E."/>
            <person name="White M.A."/>
        </authorList>
    </citation>
    <scope>NUCLEOTIDE SEQUENCE [LARGE SCALE GENOMIC DNA]</scope>
    <source>
        <strain evidence="2 3">Lake Benthic</strain>
    </source>
</reference>
<feature type="compositionally biased region" description="Basic and acidic residues" evidence="1">
    <location>
        <begin position="325"/>
        <end position="334"/>
    </location>
</feature>
<dbReference type="PANTHER" id="PTHR21510">
    <property type="entry name" value="AKNA DOMAIN-CONTAINING PROTEIN"/>
    <property type="match status" value="1"/>
</dbReference>
<feature type="region of interest" description="Disordered" evidence="1">
    <location>
        <begin position="424"/>
        <end position="451"/>
    </location>
</feature>
<reference evidence="2" key="3">
    <citation type="submission" date="2025-09" db="UniProtKB">
        <authorList>
            <consortium name="Ensembl"/>
        </authorList>
    </citation>
    <scope>IDENTIFICATION</scope>
</reference>
<dbReference type="GeneTree" id="ENSGT00940000154254"/>
<dbReference type="KEGG" id="gat:120816568"/>
<feature type="region of interest" description="Disordered" evidence="1">
    <location>
        <begin position="511"/>
        <end position="574"/>
    </location>
</feature>
<feature type="region of interest" description="Disordered" evidence="1">
    <location>
        <begin position="769"/>
        <end position="798"/>
    </location>
</feature>
<feature type="region of interest" description="Disordered" evidence="1">
    <location>
        <begin position="1143"/>
        <end position="1174"/>
    </location>
</feature>
<accession>A0AAQ4RTA1</accession>
<feature type="compositionally biased region" description="Polar residues" evidence="1">
    <location>
        <begin position="1240"/>
        <end position="1250"/>
    </location>
</feature>
<keyword evidence="3" id="KW-1185">Reference proteome</keyword>
<name>A0AAQ4RTA1_GASAC</name>
<feature type="compositionally biased region" description="Polar residues" evidence="1">
    <location>
        <begin position="769"/>
        <end position="783"/>
    </location>
</feature>
<feature type="region of interest" description="Disordered" evidence="1">
    <location>
        <begin position="1309"/>
        <end position="1331"/>
    </location>
</feature>
<feature type="compositionally biased region" description="Polar residues" evidence="1">
    <location>
        <begin position="184"/>
        <end position="193"/>
    </location>
</feature>